<organism evidence="1">
    <name type="scientific">Rhizophora mucronata</name>
    <name type="common">Asiatic mangrove</name>
    <dbReference type="NCBI Taxonomy" id="61149"/>
    <lineage>
        <taxon>Eukaryota</taxon>
        <taxon>Viridiplantae</taxon>
        <taxon>Streptophyta</taxon>
        <taxon>Embryophyta</taxon>
        <taxon>Tracheophyta</taxon>
        <taxon>Spermatophyta</taxon>
        <taxon>Magnoliopsida</taxon>
        <taxon>eudicotyledons</taxon>
        <taxon>Gunneridae</taxon>
        <taxon>Pentapetalae</taxon>
        <taxon>rosids</taxon>
        <taxon>fabids</taxon>
        <taxon>Malpighiales</taxon>
        <taxon>Rhizophoraceae</taxon>
        <taxon>Rhizophora</taxon>
    </lineage>
</organism>
<dbReference type="AlphaFoldDB" id="A0A2P2KV11"/>
<name>A0A2P2KV11_RHIMU</name>
<proteinExistence type="predicted"/>
<dbReference type="EMBL" id="GGEC01029023">
    <property type="protein sequence ID" value="MBX09507.1"/>
    <property type="molecule type" value="Transcribed_RNA"/>
</dbReference>
<sequence>MILQITKSFSVTKGKMESLNLMVGPYPQEATPEQLLLDN</sequence>
<accession>A0A2P2KV11</accession>
<reference evidence="1" key="1">
    <citation type="submission" date="2018-02" db="EMBL/GenBank/DDBJ databases">
        <title>Rhizophora mucronata_Transcriptome.</title>
        <authorList>
            <person name="Meera S.P."/>
            <person name="Sreeshan A."/>
            <person name="Augustine A."/>
        </authorList>
    </citation>
    <scope>NUCLEOTIDE SEQUENCE</scope>
    <source>
        <tissue evidence="1">Leaf</tissue>
    </source>
</reference>
<evidence type="ECO:0000313" key="1">
    <source>
        <dbReference type="EMBL" id="MBX09507.1"/>
    </source>
</evidence>
<protein>
    <submittedName>
        <fullName evidence="1">MaoC-like dehydratase domain-containing family protein</fullName>
    </submittedName>
</protein>